<sequence length="91" mass="10518">MNATRSVGKMYCALTQMLQSNCPPLEITTESLEEPWYKRVLQLTKTEHALVQGEANWLEVSSSDRWVGGIRLTRGQPVWIWDDLRNQTILQ</sequence>
<dbReference type="RefSeq" id="WP_191760279.1">
    <property type="nucleotide sequence ID" value="NZ_VJXY01000035.1"/>
</dbReference>
<organism evidence="1 2">
    <name type="scientific">Komarekiella delphini-convector SJRDD-AB1</name>
    <dbReference type="NCBI Taxonomy" id="2593771"/>
    <lineage>
        <taxon>Bacteria</taxon>
        <taxon>Bacillati</taxon>
        <taxon>Cyanobacteriota</taxon>
        <taxon>Cyanophyceae</taxon>
        <taxon>Nostocales</taxon>
        <taxon>Nostocaceae</taxon>
        <taxon>Komarekiella</taxon>
        <taxon>Komarekiella delphini-convector</taxon>
    </lineage>
</organism>
<accession>A0AA40VTD2</accession>
<keyword evidence="2" id="KW-1185">Reference proteome</keyword>
<dbReference type="EMBL" id="VJXY01000035">
    <property type="protein sequence ID" value="MBD6619080.1"/>
    <property type="molecule type" value="Genomic_DNA"/>
</dbReference>
<reference evidence="1" key="1">
    <citation type="submission" date="2019-07" db="EMBL/GenBank/DDBJ databases">
        <title>Toxilogical consequences of a new and cryptic species of cyanobacteria (Komarekiella delphini-convector) recovered from the epidermis of a bottlenose dolphin and 1500 ft. in the air.</title>
        <authorList>
            <person name="Brown A.O."/>
            <person name="Dvorak P."/>
            <person name="Villanueva C.D."/>
            <person name="Foss A.J."/>
            <person name="Garvey A.D."/>
            <person name="Gibson Q.A."/>
            <person name="Johansen J.R."/>
            <person name="Casamatta D.A."/>
        </authorList>
    </citation>
    <scope>NUCLEOTIDE SEQUENCE</scope>
    <source>
        <strain evidence="1">SJRDD-AB1</strain>
    </source>
</reference>
<name>A0AA40VTD2_9NOST</name>
<evidence type="ECO:0000313" key="2">
    <source>
        <dbReference type="Proteomes" id="UP001165986"/>
    </source>
</evidence>
<proteinExistence type="predicted"/>
<gene>
    <name evidence="1" type="ORF">FNW02_25470</name>
</gene>
<dbReference type="AlphaFoldDB" id="A0AA40VTD2"/>
<evidence type="ECO:0000313" key="1">
    <source>
        <dbReference type="EMBL" id="MBD6619080.1"/>
    </source>
</evidence>
<protein>
    <submittedName>
        <fullName evidence="1">Uncharacterized protein</fullName>
    </submittedName>
</protein>
<comment type="caution">
    <text evidence="1">The sequence shown here is derived from an EMBL/GenBank/DDBJ whole genome shotgun (WGS) entry which is preliminary data.</text>
</comment>
<dbReference type="Proteomes" id="UP001165986">
    <property type="component" value="Unassembled WGS sequence"/>
</dbReference>